<dbReference type="AlphaFoldDB" id="A0A845A0U7"/>
<accession>A0A845A0U7</accession>
<reference evidence="2 3" key="1">
    <citation type="submission" date="2019-12" db="EMBL/GenBank/DDBJ databases">
        <title>Genomic-based taxomic classification of the family Erythrobacteraceae.</title>
        <authorList>
            <person name="Xu L."/>
        </authorList>
    </citation>
    <scope>NUCLEOTIDE SEQUENCE [LARGE SCALE GENOMIC DNA]</scope>
    <source>
        <strain evidence="2 3">RC4-10-4</strain>
    </source>
</reference>
<dbReference type="RefSeq" id="WP_131451962.1">
    <property type="nucleotide sequence ID" value="NZ_BMJK01000001.1"/>
</dbReference>
<protein>
    <submittedName>
        <fullName evidence="2">Uncharacterized protein</fullName>
    </submittedName>
</protein>
<keyword evidence="3" id="KW-1185">Reference proteome</keyword>
<gene>
    <name evidence="2" type="ORF">GRI62_03125</name>
</gene>
<sequence>MDEFIAWCASRGKAIKDQEEVLEALRQGISLDIQSLESPVEIRHTDASDLIEEAPERVREDQLSGLASMTDFSTEEDAVGSDNAQNRHEMPSSEPDETRFEEPANAPSSMGLSATMAGLGADAKDLDGADMGRRVPSMFWYDLPQWKTGYEVLPQWKHSAELPSYDDVFLPPFSTMVDLAKYAQIDGFDPMKLALWDDPPDGPSGVLNISALNPREALAVARKAIERALQTSVQKGQDVQATNPQINLLARFWTFAIVARNRPELVLTQWPDGFFDGVRGHHPVLKEMGHFWIKGVL</sequence>
<comment type="caution">
    <text evidence="2">The sequence shown here is derived from an EMBL/GenBank/DDBJ whole genome shotgun (WGS) entry which is preliminary data.</text>
</comment>
<dbReference type="OrthoDB" id="7607090at2"/>
<proteinExistence type="predicted"/>
<dbReference type="Proteomes" id="UP000460626">
    <property type="component" value="Unassembled WGS sequence"/>
</dbReference>
<evidence type="ECO:0000313" key="3">
    <source>
        <dbReference type="Proteomes" id="UP000460626"/>
    </source>
</evidence>
<feature type="region of interest" description="Disordered" evidence="1">
    <location>
        <begin position="46"/>
        <end position="113"/>
    </location>
</feature>
<feature type="compositionally biased region" description="Basic and acidic residues" evidence="1">
    <location>
        <begin position="85"/>
        <end position="102"/>
    </location>
</feature>
<organism evidence="2 3">
    <name type="scientific">Aurantiacibacter arachoides</name>
    <dbReference type="NCBI Taxonomy" id="1850444"/>
    <lineage>
        <taxon>Bacteria</taxon>
        <taxon>Pseudomonadati</taxon>
        <taxon>Pseudomonadota</taxon>
        <taxon>Alphaproteobacteria</taxon>
        <taxon>Sphingomonadales</taxon>
        <taxon>Erythrobacteraceae</taxon>
        <taxon>Aurantiacibacter</taxon>
    </lineage>
</organism>
<name>A0A845A0U7_9SPHN</name>
<evidence type="ECO:0000256" key="1">
    <source>
        <dbReference type="SAM" id="MobiDB-lite"/>
    </source>
</evidence>
<dbReference type="EMBL" id="WTYH01000001">
    <property type="protein sequence ID" value="MXO92597.1"/>
    <property type="molecule type" value="Genomic_DNA"/>
</dbReference>
<evidence type="ECO:0000313" key="2">
    <source>
        <dbReference type="EMBL" id="MXO92597.1"/>
    </source>
</evidence>